<accession>A0A1Y2H7X0</accession>
<organism evidence="2 3">
    <name type="scientific">Catenaria anguillulae PL171</name>
    <dbReference type="NCBI Taxonomy" id="765915"/>
    <lineage>
        <taxon>Eukaryota</taxon>
        <taxon>Fungi</taxon>
        <taxon>Fungi incertae sedis</taxon>
        <taxon>Blastocladiomycota</taxon>
        <taxon>Blastocladiomycetes</taxon>
        <taxon>Blastocladiales</taxon>
        <taxon>Catenariaceae</taxon>
        <taxon>Catenaria</taxon>
    </lineage>
</organism>
<comment type="caution">
    <text evidence="2">The sequence shown here is derived from an EMBL/GenBank/DDBJ whole genome shotgun (WGS) entry which is preliminary data.</text>
</comment>
<dbReference type="InterPro" id="IPR036629">
    <property type="entry name" value="YjbJ_sf"/>
</dbReference>
<evidence type="ECO:0000313" key="3">
    <source>
        <dbReference type="Proteomes" id="UP000193411"/>
    </source>
</evidence>
<gene>
    <name evidence="2" type="ORF">BCR44DRAFT_146552</name>
</gene>
<protein>
    <recommendedName>
        <fullName evidence="4">CsbD family protein</fullName>
    </recommendedName>
</protein>
<dbReference type="Proteomes" id="UP000193411">
    <property type="component" value="Unassembled WGS sequence"/>
</dbReference>
<evidence type="ECO:0000313" key="2">
    <source>
        <dbReference type="EMBL" id="ORZ30094.1"/>
    </source>
</evidence>
<feature type="region of interest" description="Disordered" evidence="1">
    <location>
        <begin position="1"/>
        <end position="24"/>
    </location>
</feature>
<dbReference type="AlphaFoldDB" id="A0A1Y2H7X0"/>
<dbReference type="SUPFAM" id="SSF69047">
    <property type="entry name" value="Hypothetical protein YjbJ"/>
    <property type="match status" value="1"/>
</dbReference>
<reference evidence="2 3" key="1">
    <citation type="submission" date="2016-07" db="EMBL/GenBank/DDBJ databases">
        <title>Pervasive Adenine N6-methylation of Active Genes in Fungi.</title>
        <authorList>
            <consortium name="DOE Joint Genome Institute"/>
            <person name="Mondo S.J."/>
            <person name="Dannebaum R.O."/>
            <person name="Kuo R.C."/>
            <person name="Labutti K."/>
            <person name="Haridas S."/>
            <person name="Kuo A."/>
            <person name="Salamov A."/>
            <person name="Ahrendt S.R."/>
            <person name="Lipzen A."/>
            <person name="Sullivan W."/>
            <person name="Andreopoulos W.B."/>
            <person name="Clum A."/>
            <person name="Lindquist E."/>
            <person name="Daum C."/>
            <person name="Ramamoorthy G.K."/>
            <person name="Gryganskyi A."/>
            <person name="Culley D."/>
            <person name="Magnuson J.K."/>
            <person name="James T.Y."/>
            <person name="O'Malley M.A."/>
            <person name="Stajich J.E."/>
            <person name="Spatafora J.W."/>
            <person name="Visel A."/>
            <person name="Grigoriev I.V."/>
        </authorList>
    </citation>
    <scope>NUCLEOTIDE SEQUENCE [LARGE SCALE GENOMIC DNA]</scope>
    <source>
        <strain evidence="2 3">PL171</strain>
    </source>
</reference>
<evidence type="ECO:0000256" key="1">
    <source>
        <dbReference type="SAM" id="MobiDB-lite"/>
    </source>
</evidence>
<proteinExistence type="predicted"/>
<dbReference type="EMBL" id="MCFL01000105">
    <property type="protein sequence ID" value="ORZ30094.1"/>
    <property type="molecule type" value="Genomic_DNA"/>
</dbReference>
<name>A0A1Y2H7X0_9FUNG</name>
<feature type="compositionally biased region" description="Basic residues" evidence="1">
    <location>
        <begin position="1"/>
        <end position="14"/>
    </location>
</feature>
<keyword evidence="3" id="KW-1185">Reference proteome</keyword>
<feature type="non-terminal residue" evidence="2">
    <location>
        <position position="66"/>
    </location>
</feature>
<sequence>MHGRMRKMSGKTKKVLGSVTGNPLRQAVGEEQAAMGEAEVEAAREYKRHQRELMRAHAAGVSPGVA</sequence>
<evidence type="ECO:0008006" key="4">
    <source>
        <dbReference type="Google" id="ProtNLM"/>
    </source>
</evidence>